<feature type="region of interest" description="Disordered" evidence="1">
    <location>
        <begin position="57"/>
        <end position="116"/>
    </location>
</feature>
<dbReference type="Proteomes" id="UP001153269">
    <property type="component" value="Unassembled WGS sequence"/>
</dbReference>
<keyword evidence="3" id="KW-1185">Reference proteome</keyword>
<organism evidence="2 3">
    <name type="scientific">Pleuronectes platessa</name>
    <name type="common">European plaice</name>
    <dbReference type="NCBI Taxonomy" id="8262"/>
    <lineage>
        <taxon>Eukaryota</taxon>
        <taxon>Metazoa</taxon>
        <taxon>Chordata</taxon>
        <taxon>Craniata</taxon>
        <taxon>Vertebrata</taxon>
        <taxon>Euteleostomi</taxon>
        <taxon>Actinopterygii</taxon>
        <taxon>Neopterygii</taxon>
        <taxon>Teleostei</taxon>
        <taxon>Neoteleostei</taxon>
        <taxon>Acanthomorphata</taxon>
        <taxon>Carangaria</taxon>
        <taxon>Pleuronectiformes</taxon>
        <taxon>Pleuronectoidei</taxon>
        <taxon>Pleuronectidae</taxon>
        <taxon>Pleuronectes</taxon>
    </lineage>
</organism>
<accession>A0A9N7VPL1</accession>
<evidence type="ECO:0000256" key="1">
    <source>
        <dbReference type="SAM" id="MobiDB-lite"/>
    </source>
</evidence>
<dbReference type="EMBL" id="CADEAL010004155">
    <property type="protein sequence ID" value="CAB1453057.1"/>
    <property type="molecule type" value="Genomic_DNA"/>
</dbReference>
<name>A0A9N7VPL1_PLEPL</name>
<evidence type="ECO:0000313" key="3">
    <source>
        <dbReference type="Proteomes" id="UP001153269"/>
    </source>
</evidence>
<feature type="region of interest" description="Disordered" evidence="1">
    <location>
        <begin position="1"/>
        <end position="23"/>
    </location>
</feature>
<reference evidence="2" key="1">
    <citation type="submission" date="2020-03" db="EMBL/GenBank/DDBJ databases">
        <authorList>
            <person name="Weist P."/>
        </authorList>
    </citation>
    <scope>NUCLEOTIDE SEQUENCE</scope>
</reference>
<feature type="compositionally biased region" description="Basic and acidic residues" evidence="1">
    <location>
        <begin position="66"/>
        <end position="83"/>
    </location>
</feature>
<protein>
    <submittedName>
        <fullName evidence="2">Uncharacterized protein</fullName>
    </submittedName>
</protein>
<comment type="caution">
    <text evidence="2">The sequence shown here is derived from an EMBL/GenBank/DDBJ whole genome shotgun (WGS) entry which is preliminary data.</text>
</comment>
<feature type="compositionally biased region" description="Basic and acidic residues" evidence="1">
    <location>
        <begin position="96"/>
        <end position="105"/>
    </location>
</feature>
<sequence length="116" mass="12702">MAALSPCDSATEFRPVRKDSPAPWWPSAVTAYSAVRSDGPPLCGNWDLQLPWRPREQDSARATICPRREEGERARGEGTHERSGVVGLTQNQCESVRAEEERRGGGEAPKLLESAA</sequence>
<dbReference type="AlphaFoldDB" id="A0A9N7VPL1"/>
<gene>
    <name evidence="2" type="ORF">PLEPLA_LOCUS40807</name>
</gene>
<proteinExistence type="predicted"/>
<evidence type="ECO:0000313" key="2">
    <source>
        <dbReference type="EMBL" id="CAB1453057.1"/>
    </source>
</evidence>